<organism evidence="2 3">
    <name type="scientific">candidate division CPR2 bacterium GW2011_GWC1_41_48</name>
    <dbReference type="NCBI Taxonomy" id="1618344"/>
    <lineage>
        <taxon>Bacteria</taxon>
        <taxon>Bacteria division CPR2</taxon>
    </lineage>
</organism>
<feature type="transmembrane region" description="Helical" evidence="1">
    <location>
        <begin position="6"/>
        <end position="24"/>
    </location>
</feature>
<protein>
    <submittedName>
        <fullName evidence="2">Uncharacterized protein</fullName>
    </submittedName>
</protein>
<dbReference type="AlphaFoldDB" id="A0A0G0YJR0"/>
<evidence type="ECO:0000313" key="2">
    <source>
        <dbReference type="EMBL" id="KKS09766.1"/>
    </source>
</evidence>
<accession>A0A0G0YJR0</accession>
<keyword evidence="1" id="KW-0812">Transmembrane</keyword>
<gene>
    <name evidence="2" type="ORF">UU65_C0001G0171</name>
</gene>
<keyword evidence="1" id="KW-1133">Transmembrane helix</keyword>
<comment type="caution">
    <text evidence="2">The sequence shown here is derived from an EMBL/GenBank/DDBJ whole genome shotgun (WGS) entry which is preliminary data.</text>
</comment>
<keyword evidence="1" id="KW-0472">Membrane</keyword>
<evidence type="ECO:0000256" key="1">
    <source>
        <dbReference type="SAM" id="Phobius"/>
    </source>
</evidence>
<dbReference type="EMBL" id="LCBL01000001">
    <property type="protein sequence ID" value="KKS09766.1"/>
    <property type="molecule type" value="Genomic_DNA"/>
</dbReference>
<reference evidence="2 3" key="1">
    <citation type="journal article" date="2015" name="Nature">
        <title>rRNA introns, odd ribosomes, and small enigmatic genomes across a large radiation of phyla.</title>
        <authorList>
            <person name="Brown C.T."/>
            <person name="Hug L.A."/>
            <person name="Thomas B.C."/>
            <person name="Sharon I."/>
            <person name="Castelle C.J."/>
            <person name="Singh A."/>
            <person name="Wilkins M.J."/>
            <person name="Williams K.H."/>
            <person name="Banfield J.F."/>
        </authorList>
    </citation>
    <scope>NUCLEOTIDE SEQUENCE [LARGE SCALE GENOMIC DNA]</scope>
</reference>
<evidence type="ECO:0000313" key="3">
    <source>
        <dbReference type="Proteomes" id="UP000033869"/>
    </source>
</evidence>
<proteinExistence type="predicted"/>
<sequence length="175" mass="19762">MKIVYTIVALFTVILVTLGIFVFFKVSKNIKNEVLINERRVNLPFVTKPGADINKDMGFTMTFTDEELEKQIAQNSKGVLQNPKVSISSSDITLRAEGKKIIPYSFETIIVPEVRNEKIDLKISEIKIFGLPGNVIKKEIENILNKEVSTKINENAKIKNIELKPSKLLVKGEML</sequence>
<name>A0A0G0YJR0_UNCC2</name>
<dbReference type="Proteomes" id="UP000033869">
    <property type="component" value="Unassembled WGS sequence"/>
</dbReference>